<dbReference type="Pfam" id="PF05795">
    <property type="entry name" value="Plasmodium_Vir"/>
    <property type="match status" value="2"/>
</dbReference>
<name>A0A1A9AJM8_PLAOA</name>
<protein>
    <submittedName>
        <fullName evidence="3">PIR Superfamily Protein</fullName>
    </submittedName>
</protein>
<organism evidence="3 4">
    <name type="scientific">Plasmodium ovale wallikeri</name>
    <dbReference type="NCBI Taxonomy" id="864142"/>
    <lineage>
        <taxon>Eukaryota</taxon>
        <taxon>Sar</taxon>
        <taxon>Alveolata</taxon>
        <taxon>Apicomplexa</taxon>
        <taxon>Aconoidasida</taxon>
        <taxon>Haemosporida</taxon>
        <taxon>Plasmodiidae</taxon>
        <taxon>Plasmodium</taxon>
        <taxon>Plasmodium (Plasmodium)</taxon>
    </lineage>
</organism>
<sequence>MEHAYVLLNDSDAYKKYEEFDKVTFPDNYVDSFNEALSMEHDIDKIKELCGKLAGNLKKISKSKESQIKNDESCGYLHFWLYHKIYSYFKDNPKIRGITDNIIDGGIIFNNSISNNNCSFRYSSNIDLKKWIEGKHLHDYFENFEYIKKTYGSNDNKCEEYNKYIKAINTFYQNYKNEYYYDHEISRFLLSNESGKYDPNNLISEINCKIEKPPMLSQTHQPPTREDTTEHGGTTSVLPSKDDDIDNPSYGSNSSSITGVSVSLIGMFIFFFTSYKFTPLGSWINGKIFKSAQIHDNIDNVTNNMLEDHSEYMNINNNSSTFNIAYNPE</sequence>
<evidence type="ECO:0000256" key="1">
    <source>
        <dbReference type="SAM" id="MobiDB-lite"/>
    </source>
</evidence>
<evidence type="ECO:0000313" key="2">
    <source>
        <dbReference type="EMBL" id="SBT55143.1"/>
    </source>
</evidence>
<reference evidence="4 5" key="1">
    <citation type="submission" date="2016-05" db="EMBL/GenBank/DDBJ databases">
        <authorList>
            <person name="Naeem Raeece"/>
        </authorList>
    </citation>
    <scope>NUCLEOTIDE SEQUENCE [LARGE SCALE GENOMIC DNA]</scope>
</reference>
<dbReference type="AlphaFoldDB" id="A0A1A9AJM8"/>
<dbReference type="Proteomes" id="UP000078550">
    <property type="component" value="Unassembled WGS sequence"/>
</dbReference>
<dbReference type="InterPro" id="IPR008780">
    <property type="entry name" value="Plasmodium_Vir"/>
</dbReference>
<dbReference type="Proteomes" id="UP000078555">
    <property type="component" value="Unassembled WGS sequence"/>
</dbReference>
<dbReference type="EMBL" id="FLRE01001327">
    <property type="protein sequence ID" value="SBT56299.1"/>
    <property type="molecule type" value="Genomic_DNA"/>
</dbReference>
<evidence type="ECO:0000313" key="4">
    <source>
        <dbReference type="Proteomes" id="UP000078550"/>
    </source>
</evidence>
<gene>
    <name evidence="2" type="ORF">POVWA1_067930</name>
    <name evidence="3" type="ORF">POVWA2_072810</name>
</gene>
<feature type="region of interest" description="Disordered" evidence="1">
    <location>
        <begin position="214"/>
        <end position="252"/>
    </location>
</feature>
<keyword evidence="5" id="KW-1185">Reference proteome</keyword>
<evidence type="ECO:0000313" key="3">
    <source>
        <dbReference type="EMBL" id="SBT56299.1"/>
    </source>
</evidence>
<evidence type="ECO:0000313" key="5">
    <source>
        <dbReference type="Proteomes" id="UP000078555"/>
    </source>
</evidence>
<dbReference type="EMBL" id="FLRD01000596">
    <property type="protein sequence ID" value="SBT55143.1"/>
    <property type="molecule type" value="Genomic_DNA"/>
</dbReference>
<reference evidence="3" key="2">
    <citation type="submission" date="2016-05" db="EMBL/GenBank/DDBJ databases">
        <authorList>
            <person name="Lavstsen T."/>
            <person name="Jespersen J.S."/>
        </authorList>
    </citation>
    <scope>NUCLEOTIDE SEQUENCE [LARGE SCALE GENOMIC DNA]</scope>
</reference>
<accession>A0A1A9AJM8</accession>
<proteinExistence type="predicted"/>